<dbReference type="Pfam" id="PF00155">
    <property type="entry name" value="Aminotran_1_2"/>
    <property type="match status" value="1"/>
</dbReference>
<gene>
    <name evidence="7" type="ORF">JJN12_11605</name>
</gene>
<reference evidence="7 8" key="1">
    <citation type="submission" date="2021-01" db="EMBL/GenBank/DDBJ databases">
        <title>Isolation and description of Catonella massiliensis sp. nov., a novel Catonella species, isolated from a stable periodontitis subject.</title>
        <authorList>
            <person name="Antezack A."/>
            <person name="Boxberger M."/>
            <person name="La Scola B."/>
            <person name="Monnet-Corti V."/>
        </authorList>
    </citation>
    <scope>NUCLEOTIDE SEQUENCE [LARGE SCALE GENOMIC DNA]</scope>
    <source>
        <strain evidence="7 8">Marseille-Q4567</strain>
    </source>
</reference>
<dbReference type="EMBL" id="JAEPRJ010000001">
    <property type="protein sequence ID" value="MBK5898418.1"/>
    <property type="molecule type" value="Genomic_DNA"/>
</dbReference>
<sequence length="393" mass="44620">MHIEKSFNFDKEINRRNTNAEKWKVEENELPMWVADMDFEAAPSIRKALEARVKHGVFGYSGITDEWYEAYIGWWKSRHNFTMEKDWLIFTTGVVPAISSLVRKLTTPAEKVLIQTPVYNIFFNSILNNGRVALESPLVLKDNRYEMDFRQLEKDLSDTQTTLMILCNPQNPGGRIWTKDELIRVAELCKKHGVTVISDEVHCDLTVNKKKYVPFASVSETAREISVTCLSPGKAFNIAGLHTAAVSVPNEILRNKVNRGLNTDEVAEPNAFAIDAAIAAYTGGGEWLDSLNEYLDDSRKMVLDFIAKEIPEIKVVEKEATYLFWLDVRGLKNEGKGFAKELRLTTGLYLTDGREYGKSGQGFVRMNIACTKKNLIDGLNRLKTGVRLWEDSH</sequence>
<evidence type="ECO:0000313" key="8">
    <source>
        <dbReference type="Proteomes" id="UP000604730"/>
    </source>
</evidence>
<accession>A0ABS1J4F0</accession>
<dbReference type="InterPro" id="IPR015424">
    <property type="entry name" value="PyrdxlP-dep_Trfase"/>
</dbReference>
<dbReference type="PANTHER" id="PTHR43525">
    <property type="entry name" value="PROTEIN MALY"/>
    <property type="match status" value="1"/>
</dbReference>
<dbReference type="InterPro" id="IPR004839">
    <property type="entry name" value="Aminotransferase_I/II_large"/>
</dbReference>
<dbReference type="SUPFAM" id="SSF53383">
    <property type="entry name" value="PLP-dependent transferases"/>
    <property type="match status" value="1"/>
</dbReference>
<dbReference type="Proteomes" id="UP000604730">
    <property type="component" value="Unassembled WGS sequence"/>
</dbReference>
<dbReference type="EC" id="4.4.1.13" evidence="2"/>
<evidence type="ECO:0000256" key="3">
    <source>
        <dbReference type="ARBA" id="ARBA00022898"/>
    </source>
</evidence>
<dbReference type="GO" id="GO:0008483">
    <property type="term" value="F:transaminase activity"/>
    <property type="evidence" value="ECO:0007669"/>
    <property type="project" value="UniProtKB-KW"/>
</dbReference>
<evidence type="ECO:0000256" key="5">
    <source>
        <dbReference type="ARBA" id="ARBA00037974"/>
    </source>
</evidence>
<dbReference type="InterPro" id="IPR015421">
    <property type="entry name" value="PyrdxlP-dep_Trfase_major"/>
</dbReference>
<dbReference type="InterPro" id="IPR027619">
    <property type="entry name" value="C-S_lyase_PatB-like"/>
</dbReference>
<comment type="similarity">
    <text evidence="5">Belongs to the class-II pyridoxal-phosphate-dependent aminotransferase family. MalY/PatB cystathionine beta-lyase subfamily.</text>
</comment>
<evidence type="ECO:0000256" key="2">
    <source>
        <dbReference type="ARBA" id="ARBA00012224"/>
    </source>
</evidence>
<keyword evidence="7" id="KW-0808">Transferase</keyword>
<evidence type="ECO:0000259" key="6">
    <source>
        <dbReference type="Pfam" id="PF00155"/>
    </source>
</evidence>
<dbReference type="NCBIfam" id="TIGR04350">
    <property type="entry name" value="C_S_lyase_PatB"/>
    <property type="match status" value="1"/>
</dbReference>
<dbReference type="CDD" id="cd00609">
    <property type="entry name" value="AAT_like"/>
    <property type="match status" value="1"/>
</dbReference>
<dbReference type="RefSeq" id="WP_208429839.1">
    <property type="nucleotide sequence ID" value="NZ_JAEPRJ010000001.1"/>
</dbReference>
<dbReference type="PANTHER" id="PTHR43525:SF1">
    <property type="entry name" value="PROTEIN MALY"/>
    <property type="match status" value="1"/>
</dbReference>
<dbReference type="Gene3D" id="3.90.1150.10">
    <property type="entry name" value="Aspartate Aminotransferase, domain 1"/>
    <property type="match status" value="1"/>
</dbReference>
<evidence type="ECO:0000256" key="1">
    <source>
        <dbReference type="ARBA" id="ARBA00001933"/>
    </source>
</evidence>
<comment type="caution">
    <text evidence="7">The sequence shown here is derived from an EMBL/GenBank/DDBJ whole genome shotgun (WGS) entry which is preliminary data.</text>
</comment>
<keyword evidence="7" id="KW-0032">Aminotransferase</keyword>
<keyword evidence="4" id="KW-0456">Lyase</keyword>
<proteinExistence type="inferred from homology"/>
<protein>
    <recommendedName>
        <fullName evidence="2">cysteine-S-conjugate beta-lyase</fullName>
        <ecNumber evidence="2">4.4.1.13</ecNumber>
    </recommendedName>
</protein>
<dbReference type="InterPro" id="IPR051798">
    <property type="entry name" value="Class-II_PLP-Dep_Aminotrans"/>
</dbReference>
<name>A0ABS1J4F0_9FIRM</name>
<organism evidence="7 8">
    <name type="scientific">Catonella massiliensis</name>
    <dbReference type="NCBI Taxonomy" id="2799636"/>
    <lineage>
        <taxon>Bacteria</taxon>
        <taxon>Bacillati</taxon>
        <taxon>Bacillota</taxon>
        <taxon>Clostridia</taxon>
        <taxon>Lachnospirales</taxon>
        <taxon>Lachnospiraceae</taxon>
        <taxon>Catonella</taxon>
    </lineage>
</organism>
<keyword evidence="8" id="KW-1185">Reference proteome</keyword>
<feature type="domain" description="Aminotransferase class I/classII large" evidence="6">
    <location>
        <begin position="37"/>
        <end position="377"/>
    </location>
</feature>
<dbReference type="Gene3D" id="3.40.640.10">
    <property type="entry name" value="Type I PLP-dependent aspartate aminotransferase-like (Major domain)"/>
    <property type="match status" value="1"/>
</dbReference>
<keyword evidence="3" id="KW-0663">Pyridoxal phosphate</keyword>
<evidence type="ECO:0000256" key="4">
    <source>
        <dbReference type="ARBA" id="ARBA00023239"/>
    </source>
</evidence>
<evidence type="ECO:0000313" key="7">
    <source>
        <dbReference type="EMBL" id="MBK5898418.1"/>
    </source>
</evidence>
<dbReference type="InterPro" id="IPR015422">
    <property type="entry name" value="PyrdxlP-dep_Trfase_small"/>
</dbReference>
<comment type="cofactor">
    <cofactor evidence="1">
        <name>pyridoxal 5'-phosphate</name>
        <dbReference type="ChEBI" id="CHEBI:597326"/>
    </cofactor>
</comment>